<evidence type="ECO:0000313" key="11">
    <source>
        <dbReference type="Proteomes" id="UP001519292"/>
    </source>
</evidence>
<dbReference type="EC" id="1.3.99.33" evidence="3"/>
<dbReference type="Pfam" id="PF00890">
    <property type="entry name" value="FAD_binding_2"/>
    <property type="match status" value="1"/>
</dbReference>
<evidence type="ECO:0000256" key="3">
    <source>
        <dbReference type="ARBA" id="ARBA00013137"/>
    </source>
</evidence>
<dbReference type="Gene3D" id="3.90.1010.20">
    <property type="match status" value="1"/>
</dbReference>
<dbReference type="RefSeq" id="WP_209687042.1">
    <property type="nucleotide sequence ID" value="NZ_JAGGLU010000008.1"/>
</dbReference>
<evidence type="ECO:0000259" key="9">
    <source>
        <dbReference type="SMART" id="SM00900"/>
    </source>
</evidence>
<dbReference type="SMART" id="SM00900">
    <property type="entry name" value="FMN_bind"/>
    <property type="match status" value="1"/>
</dbReference>
<evidence type="ECO:0000256" key="5">
    <source>
        <dbReference type="ARBA" id="ARBA00022630"/>
    </source>
</evidence>
<keyword evidence="5" id="KW-0285">Flavoprotein</keyword>
<feature type="domain" description="FMN-binding" evidence="9">
    <location>
        <begin position="521"/>
        <end position="595"/>
    </location>
</feature>
<dbReference type="SUPFAM" id="SSF51905">
    <property type="entry name" value="FAD/NAD(P)-binding domain"/>
    <property type="match status" value="1"/>
</dbReference>
<evidence type="ECO:0000256" key="7">
    <source>
        <dbReference type="ARBA" id="ARBA00023002"/>
    </source>
</evidence>
<comment type="caution">
    <text evidence="10">The sequence shown here is derived from an EMBL/GenBank/DDBJ whole genome shotgun (WGS) entry which is preliminary data.</text>
</comment>
<keyword evidence="7" id="KW-0560">Oxidoreductase</keyword>
<dbReference type="InterPro" id="IPR003953">
    <property type="entry name" value="FAD-dep_OxRdtase_2_FAD-bd"/>
</dbReference>
<dbReference type="InterPro" id="IPR050315">
    <property type="entry name" value="FAD-oxidoreductase_2"/>
</dbReference>
<keyword evidence="6" id="KW-0274">FAD</keyword>
<dbReference type="InterPro" id="IPR007329">
    <property type="entry name" value="FMN-bd"/>
</dbReference>
<evidence type="ECO:0000256" key="1">
    <source>
        <dbReference type="ARBA" id="ARBA00001917"/>
    </source>
</evidence>
<dbReference type="EMBL" id="JAGGLU010000008">
    <property type="protein sequence ID" value="MBP2058297.1"/>
    <property type="molecule type" value="Genomic_DNA"/>
</dbReference>
<accession>A0ABS4MF35</accession>
<organism evidence="10 11">
    <name type="scientific">Lactobacillus colini</name>
    <dbReference type="NCBI Taxonomy" id="1819254"/>
    <lineage>
        <taxon>Bacteria</taxon>
        <taxon>Bacillati</taxon>
        <taxon>Bacillota</taxon>
        <taxon>Bacilli</taxon>
        <taxon>Lactobacillales</taxon>
        <taxon>Lactobacillaceae</taxon>
        <taxon>Lactobacillus</taxon>
    </lineage>
</organism>
<dbReference type="Gene3D" id="3.50.50.60">
    <property type="entry name" value="FAD/NAD(P)-binding domain"/>
    <property type="match status" value="1"/>
</dbReference>
<evidence type="ECO:0000256" key="8">
    <source>
        <dbReference type="ARBA" id="ARBA00049922"/>
    </source>
</evidence>
<evidence type="ECO:0000313" key="10">
    <source>
        <dbReference type="EMBL" id="MBP2058297.1"/>
    </source>
</evidence>
<evidence type="ECO:0000256" key="2">
    <source>
        <dbReference type="ARBA" id="ARBA00001974"/>
    </source>
</evidence>
<dbReference type="PRINTS" id="PR00411">
    <property type="entry name" value="PNDRDTASEI"/>
</dbReference>
<comment type="cofactor">
    <cofactor evidence="2">
        <name>FAD</name>
        <dbReference type="ChEBI" id="CHEBI:57692"/>
    </cofactor>
</comment>
<dbReference type="Proteomes" id="UP001519292">
    <property type="component" value="Unassembled WGS sequence"/>
</dbReference>
<evidence type="ECO:0000256" key="6">
    <source>
        <dbReference type="ARBA" id="ARBA00022827"/>
    </source>
</evidence>
<name>A0ABS4MF35_9LACO</name>
<dbReference type="InterPro" id="IPR027477">
    <property type="entry name" value="Succ_DH/fumarate_Rdtase_cat_sf"/>
</dbReference>
<comment type="catalytic activity">
    <reaction evidence="8">
        <text>dihydrourocanate + A = urocanate + AH2</text>
        <dbReference type="Rhea" id="RHEA:36059"/>
        <dbReference type="ChEBI" id="CHEBI:13193"/>
        <dbReference type="ChEBI" id="CHEBI:17499"/>
        <dbReference type="ChEBI" id="CHEBI:27247"/>
        <dbReference type="ChEBI" id="CHEBI:72991"/>
        <dbReference type="EC" id="1.3.99.33"/>
    </reaction>
</comment>
<dbReference type="PANTHER" id="PTHR43400:SF10">
    <property type="entry name" value="3-OXOSTEROID 1-DEHYDROGENASE"/>
    <property type="match status" value="1"/>
</dbReference>
<dbReference type="InterPro" id="IPR036188">
    <property type="entry name" value="FAD/NAD-bd_sf"/>
</dbReference>
<keyword evidence="11" id="KW-1185">Reference proteome</keyword>
<evidence type="ECO:0000256" key="4">
    <source>
        <dbReference type="ARBA" id="ARBA00015872"/>
    </source>
</evidence>
<comment type="cofactor">
    <cofactor evidence="1">
        <name>FMN</name>
        <dbReference type="ChEBI" id="CHEBI:58210"/>
    </cofactor>
</comment>
<gene>
    <name evidence="10" type="ORF">J2Z60_001476</name>
</gene>
<dbReference type="Pfam" id="PF04205">
    <property type="entry name" value="FMN_bind"/>
    <property type="match status" value="1"/>
</dbReference>
<dbReference type="Gene3D" id="3.90.700.10">
    <property type="entry name" value="Succinate dehydrogenase/fumarate reductase flavoprotein, catalytic domain"/>
    <property type="match status" value="1"/>
</dbReference>
<reference evidence="10 11" key="1">
    <citation type="submission" date="2021-03" db="EMBL/GenBank/DDBJ databases">
        <title>Genomic Encyclopedia of Type Strains, Phase IV (KMG-IV): sequencing the most valuable type-strain genomes for metagenomic binning, comparative biology and taxonomic classification.</title>
        <authorList>
            <person name="Goeker M."/>
        </authorList>
    </citation>
    <scope>NUCLEOTIDE SEQUENCE [LARGE SCALE GENOMIC DNA]</scope>
    <source>
        <strain evidence="10 11">DSM 101872</strain>
    </source>
</reference>
<dbReference type="PANTHER" id="PTHR43400">
    <property type="entry name" value="FUMARATE REDUCTASE"/>
    <property type="match status" value="1"/>
</dbReference>
<protein>
    <recommendedName>
        <fullName evidence="4">Urocanate reductase</fullName>
        <ecNumber evidence="3">1.3.99.33</ecNumber>
    </recommendedName>
</protein>
<dbReference type="SUPFAM" id="SSF56425">
    <property type="entry name" value="Succinate dehydrogenase/fumarate reductase flavoprotein, catalytic domain"/>
    <property type="match status" value="1"/>
</dbReference>
<sequence length="608" mass="67268">MKKQYQATYDVLVIGFGGAGATAARFAADNGAKVLLVDSAPEGHEGGNTRYCGQLIGTSDNYEETLKYYHELTSPMNLPEDMAETYVHGMANMRSYIEKYLGIKPISVKKDKLDVNKISFPLKESLSEFPEYTVSDSMDFSLVHQGIFDGALWKILRQKVLDRKDKIDVWLESPAKHLIQDPESKTILGAQIERSGKLVNVLAKKGVILTTGGYENNSEMVQNYLGSYRLVPLGSLYNQGAGVRMASEVGAKLWHMWNYEAGGSIQHGLIFSTPEGQRARTVFAAKQFMNGSILTVTDDGTRYFNENEHNRHGHTNNHGTWRIPYARKNTHMIFDQKQYDYIKSLPEPYEGWNNSLIEAKSVEELAEKINVPVENLKNTIKTFNKFAEEGNDAEFHRDAKSMRAFEGNILYAVKMDYTVLNTQGGPQRNAKAQIVNFENKPIPHLYGAGELGGVCANDYQTACNIAECLIFGKIAGENVVNETEIEYESTNELNGINDILDNTDQEVELSPDQYLGTSSEGMGDKITVKVTYKDKAIKAVEIVQQNESEDVAKQALEIIPQEIVKANSTEVDAVSGASATSRAIKDAVNNAIAQATNSADTTSGASLK</sequence>
<proteinExistence type="predicted"/>